<feature type="coiled-coil region" evidence="1">
    <location>
        <begin position="485"/>
        <end position="526"/>
    </location>
</feature>
<evidence type="ECO:0008006" key="4">
    <source>
        <dbReference type="Google" id="ProtNLM"/>
    </source>
</evidence>
<comment type="caution">
    <text evidence="2">The sequence shown here is derived from an EMBL/GenBank/DDBJ whole genome shotgun (WGS) entry which is preliminary data.</text>
</comment>
<evidence type="ECO:0000313" key="3">
    <source>
        <dbReference type="Proteomes" id="UP000772434"/>
    </source>
</evidence>
<reference evidence="2" key="1">
    <citation type="submission" date="2020-11" db="EMBL/GenBank/DDBJ databases">
        <authorList>
            <consortium name="DOE Joint Genome Institute"/>
            <person name="Ahrendt S."/>
            <person name="Riley R."/>
            <person name="Andreopoulos W."/>
            <person name="Labutti K."/>
            <person name="Pangilinan J."/>
            <person name="Ruiz-Duenas F.J."/>
            <person name="Barrasa J.M."/>
            <person name="Sanchez-Garcia M."/>
            <person name="Camarero S."/>
            <person name="Miyauchi S."/>
            <person name="Serrano A."/>
            <person name="Linde D."/>
            <person name="Babiker R."/>
            <person name="Drula E."/>
            <person name="Ayuso-Fernandez I."/>
            <person name="Pacheco R."/>
            <person name="Padilla G."/>
            <person name="Ferreira P."/>
            <person name="Barriuso J."/>
            <person name="Kellner H."/>
            <person name="Castanera R."/>
            <person name="Alfaro M."/>
            <person name="Ramirez L."/>
            <person name="Pisabarro A.G."/>
            <person name="Kuo A."/>
            <person name="Tritt A."/>
            <person name="Lipzen A."/>
            <person name="He G."/>
            <person name="Yan M."/>
            <person name="Ng V."/>
            <person name="Cullen D."/>
            <person name="Martin F."/>
            <person name="Rosso M.-N."/>
            <person name="Henrissat B."/>
            <person name="Hibbett D."/>
            <person name="Martinez A.T."/>
            <person name="Grigoriev I.V."/>
        </authorList>
    </citation>
    <scope>NUCLEOTIDE SEQUENCE</scope>
    <source>
        <strain evidence="2">AH 40177</strain>
    </source>
</reference>
<evidence type="ECO:0000256" key="1">
    <source>
        <dbReference type="SAM" id="Coils"/>
    </source>
</evidence>
<name>A0A9P5QAK0_9AGAR</name>
<keyword evidence="3" id="KW-1185">Reference proteome</keyword>
<proteinExistence type="predicted"/>
<accession>A0A9P5QAK0</accession>
<dbReference type="EMBL" id="JADNRY010000001">
    <property type="protein sequence ID" value="KAF9078653.1"/>
    <property type="molecule type" value="Genomic_DNA"/>
</dbReference>
<gene>
    <name evidence="2" type="ORF">BDP27DRAFT_1356471</name>
</gene>
<keyword evidence="1" id="KW-0175">Coiled coil</keyword>
<evidence type="ECO:0000313" key="2">
    <source>
        <dbReference type="EMBL" id="KAF9078653.1"/>
    </source>
</evidence>
<dbReference type="AlphaFoldDB" id="A0A9P5QAK0"/>
<dbReference type="OrthoDB" id="443682at2759"/>
<sequence length="680" mass="75594">MTAWTSPLGLPTDAERETVATLLAIIGGSEAQAGEVLDVLRKNGGNAERAADALLGNSLTSSSSSYSHGIGSSSTSMAIVPYARPNTPVGNHAMVDLTKDDDMDIDNDEEMKRALAMSMGDSMSIDQTDFVQDLTKAKKKEPENLEEMRRKKGRPIALHTNDSANAYIGMLLQALFHVPQVRARFAEFQIDPTTDFESIDHKIIYRVMELFTNLDLANLAKIDYVNAMDALEPLIPVSNQTPLVESTKELCERLANILEDAVCVEGRAPLFTFTSAQVDVRAEYNTEDILNTAQSPLVALDISSTSSEPNDLLDRLARNLYKPSQSVSDVQGGSYNLISHPSEVFIFILTNNSISGSTQTAPGTLSVPLHTSSNSSSSSKPFTYPSLIHIDPFLLSNISLMHNKRQEGENLQHVVRECEEAKERLLGWKYVPKSASGLSPNNSKSDKAQNHENAGILPSLRAALHYYTHVASQSDNVEMEGNIRKQEVEVAERNLKATIEGLEKVLKELDAKINSTKTEIRALFEDEELKKYQYDLRAVLMRPLAKPRLLTRNFIKLKILGSDVRKRLKTQLFAYVRNGRDGGNSGKKNTDNETISRWWKIDVNTAEQVSAEAVFSNSNDTIPYMLIYSKSLSHSISSTAKLKWPAQFIDDVEERNAVFLEELEHLRNKKAQEQDARMDV</sequence>
<protein>
    <recommendedName>
        <fullName evidence="4">UBA domain-containing protein</fullName>
    </recommendedName>
</protein>
<dbReference type="Proteomes" id="UP000772434">
    <property type="component" value="Unassembled WGS sequence"/>
</dbReference>
<feature type="coiled-coil region" evidence="1">
    <location>
        <begin position="649"/>
        <end position="676"/>
    </location>
</feature>
<organism evidence="2 3">
    <name type="scientific">Rhodocollybia butyracea</name>
    <dbReference type="NCBI Taxonomy" id="206335"/>
    <lineage>
        <taxon>Eukaryota</taxon>
        <taxon>Fungi</taxon>
        <taxon>Dikarya</taxon>
        <taxon>Basidiomycota</taxon>
        <taxon>Agaricomycotina</taxon>
        <taxon>Agaricomycetes</taxon>
        <taxon>Agaricomycetidae</taxon>
        <taxon>Agaricales</taxon>
        <taxon>Marasmiineae</taxon>
        <taxon>Omphalotaceae</taxon>
        <taxon>Rhodocollybia</taxon>
    </lineage>
</organism>